<accession>A0ABU1UNV7</accession>
<gene>
    <name evidence="1" type="ORF">J2X11_001690</name>
</gene>
<comment type="caution">
    <text evidence="1">The sequence shown here is derived from an EMBL/GenBank/DDBJ whole genome shotgun (WGS) entry which is preliminary data.</text>
</comment>
<evidence type="ECO:0000313" key="1">
    <source>
        <dbReference type="EMBL" id="MDR7086851.1"/>
    </source>
</evidence>
<dbReference type="EMBL" id="JAVDWH010000001">
    <property type="protein sequence ID" value="MDR7086851.1"/>
    <property type="molecule type" value="Genomic_DNA"/>
</dbReference>
<reference evidence="1 2" key="1">
    <citation type="submission" date="2023-07" db="EMBL/GenBank/DDBJ databases">
        <title>Sorghum-associated microbial communities from plants grown in Nebraska, USA.</title>
        <authorList>
            <person name="Schachtman D."/>
        </authorList>
    </citation>
    <scope>NUCLEOTIDE SEQUENCE [LARGE SCALE GENOMIC DNA]</scope>
    <source>
        <strain evidence="1 2">BE248</strain>
    </source>
</reference>
<keyword evidence="2" id="KW-1185">Reference proteome</keyword>
<organism evidence="1 2">
    <name type="scientific">Aeromicrobium panaciterrae</name>
    <dbReference type="NCBI Taxonomy" id="363861"/>
    <lineage>
        <taxon>Bacteria</taxon>
        <taxon>Bacillati</taxon>
        <taxon>Actinomycetota</taxon>
        <taxon>Actinomycetes</taxon>
        <taxon>Propionibacteriales</taxon>
        <taxon>Nocardioidaceae</taxon>
        <taxon>Aeromicrobium</taxon>
    </lineage>
</organism>
<dbReference type="RefSeq" id="WP_309969485.1">
    <property type="nucleotide sequence ID" value="NZ_JAVDWH010000001.1"/>
</dbReference>
<protein>
    <submittedName>
        <fullName evidence="1">Uncharacterized protein</fullName>
    </submittedName>
</protein>
<proteinExistence type="predicted"/>
<dbReference type="Proteomes" id="UP001257739">
    <property type="component" value="Unassembled WGS sequence"/>
</dbReference>
<name>A0ABU1UNV7_9ACTN</name>
<evidence type="ECO:0000313" key="2">
    <source>
        <dbReference type="Proteomes" id="UP001257739"/>
    </source>
</evidence>
<sequence length="230" mass="24733">MNPLQQPTLVAYYDARMPVVEQAATRLQALDRAEAEVALAHVAEHVRDLAHALPADRFDMIAVSVVDDLYKTISNAAAWSEEADLYIGAVFGSFLGVAADRGRHLQYVIDNLYEDLTRPLHIFPYVFTAAGLVYACPQHSAAHLAKVDGGSVGETPAVEGLAFWIAEGRYLAREVVFAAAAAGRHFVYLDANLEEGGLEPVLELSAAPGVVSVFRNEAPTDGSNVSVRIG</sequence>